<dbReference type="NCBIfam" id="TIGR03919">
    <property type="entry name" value="T7SS_EccB"/>
    <property type="match status" value="1"/>
</dbReference>
<sequence length="517" mass="55047">MASRREQLEAYTFARRRLVAGFLQPEPAGGNEEKAPRAFRAILPGIVVGALILTGFGVYGLIKPGVPPGWKNKGSLIVGRDSASRYVYIDNQLHPVLNIASGRLLLEPTKFKVNLVPEKVLNSVRHGAPLGIPNAPDRLPGPKEVTRPKSWTVCERPVVKGNAVDLAAPPERSVFIGSDDRAGGLMPADALFVQLHAPSTQDGSKSVQPLYLVEGGRKYRVGVSPPAEPNKPVAKSPNEELVRAALGLAALKPQPVSQKWLDTLEPGADLTFPELPGYGTKVAYDIPEELRNVGMVLRTEGTNQYYVVGKERVLPVTRLVAELLVAHPDVAKAYPKGRTPGILPVAVSRLGANIQMGGLYAAEKGWPETLPQVVNRVDAEAGAGRTTLCNTYTSGPDGGAGLPVQTARNDLPEELVTGMGGVWVKPGTGALIREFIGTSDDKSGTLFLVTDAGLRYQIPNEPEKEGGPLPQGSEDSIAKIKLGYKGIAPSPVPRAWAELMPLGVPLSHLSAAKPQTS</sequence>
<reference evidence="11" key="1">
    <citation type="submission" date="2022-01" db="EMBL/GenBank/DDBJ databases">
        <title>Genome-Based Taxonomic Classification of the Phylum Actinobacteria.</title>
        <authorList>
            <person name="Gao Y."/>
        </authorList>
    </citation>
    <scope>NUCLEOTIDE SEQUENCE</scope>
    <source>
        <strain evidence="11">KLBMP 8922</strain>
    </source>
</reference>
<dbReference type="GO" id="GO:0005576">
    <property type="term" value="C:extracellular region"/>
    <property type="evidence" value="ECO:0007669"/>
    <property type="project" value="TreeGrafter"/>
</dbReference>
<keyword evidence="3" id="KW-1003">Cell membrane</keyword>
<evidence type="ECO:0000256" key="1">
    <source>
        <dbReference type="ARBA" id="ARBA00004162"/>
    </source>
</evidence>
<evidence type="ECO:0000256" key="6">
    <source>
        <dbReference type="ARBA" id="ARBA00022801"/>
    </source>
</evidence>
<comment type="subcellular location">
    <subcellularLocation>
        <location evidence="1">Cell membrane</location>
        <topology evidence="1">Single-pass membrane protein</topology>
    </subcellularLocation>
</comment>
<dbReference type="GO" id="GO:0005524">
    <property type="term" value="F:ATP binding"/>
    <property type="evidence" value="ECO:0007669"/>
    <property type="project" value="UniProtKB-KW"/>
</dbReference>
<evidence type="ECO:0000256" key="5">
    <source>
        <dbReference type="ARBA" id="ARBA00022741"/>
    </source>
</evidence>
<keyword evidence="6" id="KW-0378">Hydrolase</keyword>
<dbReference type="Pfam" id="PF05108">
    <property type="entry name" value="T7SS_ESX1_EccB"/>
    <property type="match status" value="1"/>
</dbReference>
<dbReference type="GO" id="GO:0005886">
    <property type="term" value="C:plasma membrane"/>
    <property type="evidence" value="ECO:0007669"/>
    <property type="project" value="UniProtKB-SubCell"/>
</dbReference>
<keyword evidence="4 10" id="KW-0812">Transmembrane</keyword>
<protein>
    <submittedName>
        <fullName evidence="11">Type VII secretion protein EccB</fullName>
    </submittedName>
</protein>
<dbReference type="EMBL" id="JAKFHA010000055">
    <property type="protein sequence ID" value="MCF2533664.1"/>
    <property type="molecule type" value="Genomic_DNA"/>
</dbReference>
<organism evidence="11 12">
    <name type="scientific">Yinghuangia soli</name>
    <dbReference type="NCBI Taxonomy" id="2908204"/>
    <lineage>
        <taxon>Bacteria</taxon>
        <taxon>Bacillati</taxon>
        <taxon>Actinomycetota</taxon>
        <taxon>Actinomycetes</taxon>
        <taxon>Kitasatosporales</taxon>
        <taxon>Streptomycetaceae</taxon>
        <taxon>Yinghuangia</taxon>
    </lineage>
</organism>
<keyword evidence="5" id="KW-0547">Nucleotide-binding</keyword>
<keyword evidence="12" id="KW-1185">Reference proteome</keyword>
<evidence type="ECO:0000313" key="12">
    <source>
        <dbReference type="Proteomes" id="UP001165378"/>
    </source>
</evidence>
<keyword evidence="8 10" id="KW-1133">Transmembrane helix</keyword>
<dbReference type="PANTHER" id="PTHR40765:SF2">
    <property type="entry name" value="ESX-2 SECRETION SYSTEM ATPASE ECCB2"/>
    <property type="match status" value="1"/>
</dbReference>
<accession>A0AA41QB37</accession>
<evidence type="ECO:0000313" key="11">
    <source>
        <dbReference type="EMBL" id="MCF2533664.1"/>
    </source>
</evidence>
<dbReference type="InterPro" id="IPR044857">
    <property type="entry name" value="T7SS_EccB_R1"/>
</dbReference>
<dbReference type="InterPro" id="IPR007795">
    <property type="entry name" value="T7SS_EccB"/>
</dbReference>
<comment type="caution">
    <text evidence="11">The sequence shown here is derived from an EMBL/GenBank/DDBJ whole genome shotgun (WGS) entry which is preliminary data.</text>
</comment>
<dbReference type="Gene3D" id="2.40.50.910">
    <property type="entry name" value="Type VII secretion system EccB, repeat 3 domain"/>
    <property type="match status" value="1"/>
</dbReference>
<comment type="similarity">
    <text evidence="2">Belongs to the EccB family.</text>
</comment>
<evidence type="ECO:0000256" key="10">
    <source>
        <dbReference type="SAM" id="Phobius"/>
    </source>
</evidence>
<evidence type="ECO:0000256" key="7">
    <source>
        <dbReference type="ARBA" id="ARBA00022840"/>
    </source>
</evidence>
<evidence type="ECO:0000256" key="2">
    <source>
        <dbReference type="ARBA" id="ARBA00008149"/>
    </source>
</evidence>
<feature type="transmembrane region" description="Helical" evidence="10">
    <location>
        <begin position="41"/>
        <end position="62"/>
    </location>
</feature>
<dbReference type="GO" id="GO:0016787">
    <property type="term" value="F:hydrolase activity"/>
    <property type="evidence" value="ECO:0007669"/>
    <property type="project" value="UniProtKB-KW"/>
</dbReference>
<gene>
    <name evidence="11" type="primary">eccB</name>
    <name evidence="11" type="ORF">LZ495_41490</name>
</gene>
<dbReference type="RefSeq" id="WP_235058431.1">
    <property type="nucleotide sequence ID" value="NZ_JAKFHA010000055.1"/>
</dbReference>
<evidence type="ECO:0000256" key="4">
    <source>
        <dbReference type="ARBA" id="ARBA00022692"/>
    </source>
</evidence>
<dbReference type="Gene3D" id="3.30.2390.20">
    <property type="entry name" value="Type VII secretion system EccB, repeat 1 domain"/>
    <property type="match status" value="1"/>
</dbReference>
<dbReference type="Proteomes" id="UP001165378">
    <property type="component" value="Unassembled WGS sequence"/>
</dbReference>
<evidence type="ECO:0000256" key="9">
    <source>
        <dbReference type="ARBA" id="ARBA00023136"/>
    </source>
</evidence>
<keyword evidence="7" id="KW-0067">ATP-binding</keyword>
<keyword evidence="9 10" id="KW-0472">Membrane</keyword>
<proteinExistence type="inferred from homology"/>
<name>A0AA41QB37_9ACTN</name>
<dbReference type="AlphaFoldDB" id="A0AA41QB37"/>
<evidence type="ECO:0000256" key="3">
    <source>
        <dbReference type="ARBA" id="ARBA00022475"/>
    </source>
</evidence>
<dbReference type="PANTHER" id="PTHR40765">
    <property type="entry name" value="ESX-2 SECRETION SYSTEM ATPASE ECCB2"/>
    <property type="match status" value="1"/>
</dbReference>
<dbReference type="InterPro" id="IPR042485">
    <property type="entry name" value="T7SS_EccB_R3"/>
</dbReference>
<evidence type="ECO:0000256" key="8">
    <source>
        <dbReference type="ARBA" id="ARBA00022989"/>
    </source>
</evidence>